<dbReference type="AlphaFoldDB" id="A0A3M9N3T4"/>
<dbReference type="PANTHER" id="PTHR43581">
    <property type="entry name" value="ATP/GTP PHOSPHATASE"/>
    <property type="match status" value="1"/>
</dbReference>
<feature type="domain" description="Endonuclease GajA/Old nuclease/RecF-like AAA" evidence="1">
    <location>
        <begin position="111"/>
        <end position="316"/>
    </location>
</feature>
<dbReference type="Pfam" id="PF13175">
    <property type="entry name" value="AAA_15"/>
    <property type="match status" value="2"/>
</dbReference>
<sequence>MKITRIRIKNYKSISSLDIQTNGRLNVFIGENSVGKSNIFDAINWLLGPVYPSFNSTLPNDHYQGDLENKIRIRLYFDDGNFLELAEEWIDKYDNPKSGLNLTGEYVTDITRQKYCSAYLGIDRQILDYLPSNRWSLMGRILQEINAAFCKEKVVDEETGEEIYKSDLLKSQLRDIRDNTLFSVRDDEGNEVMKNFIELLQKESAKQLNKPEQEFSVDFNLYDPWNFYRTLQLLVKDSESTLEFQASKLGMGVQASISIAVLKAYSTLKLKNNTPIFIDEPELFLHPQAQRNFHKLLNELADNGTQIFLTTHSPNFLNLARFEEIYVVRKEATTGTYINCAACSDFITDLYQRHQIVSDYEAMMLQYMNAYEHTGDTQKANEAFFAKAIILVEGESESLILPHLFDIMKFDYLSKGITIVRCGGKNELDRFYRLYSEFGIPCFLMFDGDDNHIGTQEERPTIKKNRALLKLFGIEADFPDGNVHDSLLGFKSTFDVSLGLGTTSKGLKLFRLAKEKIISIEQMPSWAPTLAGKLDALTKIKASSVLVREQQIA</sequence>
<reference evidence="3 4" key="1">
    <citation type="submission" date="2018-11" db="EMBL/GenBank/DDBJ databases">
        <title>Rufibacter latericius sp. nov., isolated from water in Baiyang Lake.</title>
        <authorList>
            <person name="Yang Y."/>
        </authorList>
    </citation>
    <scope>NUCLEOTIDE SEQUENCE [LARGE SCALE GENOMIC DNA]</scope>
    <source>
        <strain evidence="3 4">MCC P1</strain>
    </source>
</reference>
<dbReference type="Pfam" id="PF20469">
    <property type="entry name" value="OLD-like_TOPRIM"/>
    <property type="match status" value="1"/>
</dbReference>
<organism evidence="3 4">
    <name type="scientific">Rufibacter immobilis</name>
    <dbReference type="NCBI Taxonomy" id="1348778"/>
    <lineage>
        <taxon>Bacteria</taxon>
        <taxon>Pseudomonadati</taxon>
        <taxon>Bacteroidota</taxon>
        <taxon>Cytophagia</taxon>
        <taxon>Cytophagales</taxon>
        <taxon>Hymenobacteraceae</taxon>
        <taxon>Rufibacter</taxon>
    </lineage>
</organism>
<evidence type="ECO:0000313" key="4">
    <source>
        <dbReference type="Proteomes" id="UP000271010"/>
    </source>
</evidence>
<dbReference type="InterPro" id="IPR027417">
    <property type="entry name" value="P-loop_NTPase"/>
</dbReference>
<protein>
    <submittedName>
        <fullName evidence="3">DUF2813 domain-containing protein</fullName>
    </submittedName>
</protein>
<feature type="domain" description="OLD protein-like TOPRIM" evidence="2">
    <location>
        <begin position="384"/>
        <end position="449"/>
    </location>
</feature>
<dbReference type="RefSeq" id="WP_123131754.1">
    <property type="nucleotide sequence ID" value="NZ_RJJE01000002.1"/>
</dbReference>
<evidence type="ECO:0000259" key="1">
    <source>
        <dbReference type="Pfam" id="PF13175"/>
    </source>
</evidence>
<comment type="caution">
    <text evidence="3">The sequence shown here is derived from an EMBL/GenBank/DDBJ whole genome shotgun (WGS) entry which is preliminary data.</text>
</comment>
<evidence type="ECO:0000313" key="3">
    <source>
        <dbReference type="EMBL" id="RNI32454.1"/>
    </source>
</evidence>
<dbReference type="EMBL" id="RJJE01000002">
    <property type="protein sequence ID" value="RNI32454.1"/>
    <property type="molecule type" value="Genomic_DNA"/>
</dbReference>
<evidence type="ECO:0000259" key="2">
    <source>
        <dbReference type="Pfam" id="PF20469"/>
    </source>
</evidence>
<keyword evidence="4" id="KW-1185">Reference proteome</keyword>
<dbReference type="InterPro" id="IPR051396">
    <property type="entry name" value="Bact_Antivir_Def_Nuclease"/>
</dbReference>
<dbReference type="OrthoDB" id="9805802at2"/>
<proteinExistence type="predicted"/>
<name>A0A3M9N3T4_9BACT</name>
<dbReference type="SUPFAM" id="SSF52540">
    <property type="entry name" value="P-loop containing nucleoside triphosphate hydrolases"/>
    <property type="match status" value="1"/>
</dbReference>
<dbReference type="PANTHER" id="PTHR43581:SF4">
    <property type="entry name" value="ATP_GTP PHOSPHATASE"/>
    <property type="match status" value="1"/>
</dbReference>
<dbReference type="Proteomes" id="UP000271010">
    <property type="component" value="Unassembled WGS sequence"/>
</dbReference>
<feature type="domain" description="Endonuclease GajA/Old nuclease/RecF-like AAA" evidence="1">
    <location>
        <begin position="1"/>
        <end position="80"/>
    </location>
</feature>
<dbReference type="InterPro" id="IPR041685">
    <property type="entry name" value="AAA_GajA/Old/RecF-like"/>
</dbReference>
<dbReference type="Gene3D" id="3.40.50.300">
    <property type="entry name" value="P-loop containing nucleotide triphosphate hydrolases"/>
    <property type="match status" value="1"/>
</dbReference>
<gene>
    <name evidence="3" type="ORF">EFA69_03785</name>
</gene>
<dbReference type="CDD" id="cd01026">
    <property type="entry name" value="TOPRIM_OLD"/>
    <property type="match status" value="1"/>
</dbReference>
<accession>A0A3M9N3T4</accession>
<dbReference type="InterPro" id="IPR034139">
    <property type="entry name" value="TOPRIM_OLD"/>
</dbReference>